<dbReference type="EMBL" id="MK285071">
    <property type="protein sequence ID" value="QAX89069.1"/>
    <property type="molecule type" value="Genomic_DNA"/>
</dbReference>
<dbReference type="GO" id="GO:0046872">
    <property type="term" value="F:metal ion binding"/>
    <property type="evidence" value="ECO:0007669"/>
    <property type="project" value="UniProtKB-KW"/>
</dbReference>
<keyword evidence="5" id="KW-0808">Transferase</keyword>
<accession>A0A411AM87</accession>
<evidence type="ECO:0000256" key="4">
    <source>
        <dbReference type="ARBA" id="ARBA00017654"/>
    </source>
</evidence>
<evidence type="ECO:0000256" key="7">
    <source>
        <dbReference type="ARBA" id="ARBA00022723"/>
    </source>
</evidence>
<evidence type="ECO:0000256" key="6">
    <source>
        <dbReference type="ARBA" id="ARBA00022695"/>
    </source>
</evidence>
<evidence type="ECO:0000256" key="1">
    <source>
        <dbReference type="ARBA" id="ARBA00001946"/>
    </source>
</evidence>
<geneLocation type="plasmid" evidence="13">
    <name>pCPNY83906550-1</name>
</geneLocation>
<gene>
    <name evidence="13" type="ORF">pCPNY83906550-1_00054</name>
</gene>
<evidence type="ECO:0000313" key="13">
    <source>
        <dbReference type="EMBL" id="QAX89069.1"/>
    </source>
</evidence>
<name>A0A411AM87_CLOPF</name>
<evidence type="ECO:0000256" key="3">
    <source>
        <dbReference type="ARBA" id="ARBA00012461"/>
    </source>
</evidence>
<evidence type="ECO:0000256" key="5">
    <source>
        <dbReference type="ARBA" id="ARBA00022679"/>
    </source>
</evidence>
<sequence>MQEAKREAVAVIPAGGLGKRMKPFQTWKELIPLGYKSIKRENSGEFKVPKVISEYIIENIKSAGVSNVFIVINNQKTELMRFFGDGSLYGVNMAYLIQDLSKNIYAMPVALDIAYPYVKDKDILFGMPDTIVRPDNSFDELYKYYIKEDLDLALGVFPTTNTKELAPVTMGENGMILDIKDKPKKSNILNTWNIAVWSPRFTQHLHEMVEEYIKDERYRDGELLMSKVFLEAAKKGLKSKGFIFNSGMCYDIASTNKLYDFLINEVYKAN</sequence>
<dbReference type="InterPro" id="IPR029044">
    <property type="entry name" value="Nucleotide-diphossugar_trans"/>
</dbReference>
<dbReference type="GO" id="GO:0008879">
    <property type="term" value="F:glucose-1-phosphate thymidylyltransferase activity"/>
    <property type="evidence" value="ECO:0007669"/>
    <property type="project" value="UniProtKB-EC"/>
</dbReference>
<comment type="similarity">
    <text evidence="2">Belongs to the glucose-1-phosphate thymidylyltransferase family.</text>
</comment>
<dbReference type="Gene3D" id="3.90.550.10">
    <property type="entry name" value="Spore Coat Polysaccharide Biosynthesis Protein SpsA, Chain A"/>
    <property type="match status" value="1"/>
</dbReference>
<dbReference type="InterPro" id="IPR005835">
    <property type="entry name" value="NTP_transferase_dom"/>
</dbReference>
<protein>
    <recommendedName>
        <fullName evidence="4">Glucose-1-phosphate thymidylyltransferase</fullName>
        <ecNumber evidence="3">2.7.7.24</ecNumber>
    </recommendedName>
    <alternativeName>
        <fullName evidence="10">dTDP-glucose pyrophosphorylase</fullName>
    </alternativeName>
    <alternativeName>
        <fullName evidence="9">dTDP-glucose synthase</fullName>
    </alternativeName>
</protein>
<keyword evidence="7" id="KW-0479">Metal-binding</keyword>
<dbReference type="AlphaFoldDB" id="A0A411AM87"/>
<organism evidence="13">
    <name type="scientific">Clostridium perfringens</name>
    <dbReference type="NCBI Taxonomy" id="1502"/>
    <lineage>
        <taxon>Bacteria</taxon>
        <taxon>Bacillati</taxon>
        <taxon>Bacillota</taxon>
        <taxon>Clostridia</taxon>
        <taxon>Eubacteriales</taxon>
        <taxon>Clostridiaceae</taxon>
        <taxon>Clostridium</taxon>
    </lineage>
</organism>
<dbReference type="InterPro" id="IPR005907">
    <property type="entry name" value="G1P_thy_trans_s"/>
</dbReference>
<dbReference type="EC" id="2.7.7.24" evidence="3"/>
<comment type="cofactor">
    <cofactor evidence="1">
        <name>Mg(2+)</name>
        <dbReference type="ChEBI" id="CHEBI:18420"/>
    </cofactor>
</comment>
<comment type="catalytic activity">
    <reaction evidence="11">
        <text>dTTP + alpha-D-glucose 1-phosphate + H(+) = dTDP-alpha-D-glucose + diphosphate</text>
        <dbReference type="Rhea" id="RHEA:15225"/>
        <dbReference type="ChEBI" id="CHEBI:15378"/>
        <dbReference type="ChEBI" id="CHEBI:33019"/>
        <dbReference type="ChEBI" id="CHEBI:37568"/>
        <dbReference type="ChEBI" id="CHEBI:57477"/>
        <dbReference type="ChEBI" id="CHEBI:58601"/>
        <dbReference type="EC" id="2.7.7.24"/>
    </reaction>
</comment>
<dbReference type="Pfam" id="PF00483">
    <property type="entry name" value="NTP_transferase"/>
    <property type="match status" value="1"/>
</dbReference>
<evidence type="ECO:0000256" key="11">
    <source>
        <dbReference type="ARBA" id="ARBA00049336"/>
    </source>
</evidence>
<dbReference type="RefSeq" id="WP_195961846.1">
    <property type="nucleotide sequence ID" value="NZ_CATNXF010000013.1"/>
</dbReference>
<keyword evidence="13" id="KW-0614">Plasmid</keyword>
<evidence type="ECO:0000256" key="8">
    <source>
        <dbReference type="ARBA" id="ARBA00022842"/>
    </source>
</evidence>
<keyword evidence="6" id="KW-0548">Nucleotidyltransferase</keyword>
<evidence type="ECO:0000256" key="9">
    <source>
        <dbReference type="ARBA" id="ARBA00032492"/>
    </source>
</evidence>
<dbReference type="PANTHER" id="PTHR43532">
    <property type="entry name" value="GLUCOSE-1-PHOSPHATE THYMIDYLYLTRANSFERASE"/>
    <property type="match status" value="1"/>
</dbReference>
<evidence type="ECO:0000256" key="10">
    <source>
        <dbReference type="ARBA" id="ARBA00032598"/>
    </source>
</evidence>
<evidence type="ECO:0000256" key="2">
    <source>
        <dbReference type="ARBA" id="ARBA00010480"/>
    </source>
</evidence>
<dbReference type="SUPFAM" id="SSF53448">
    <property type="entry name" value="Nucleotide-diphospho-sugar transferases"/>
    <property type="match status" value="1"/>
</dbReference>
<reference evidence="13" key="1">
    <citation type="submission" date="2018-12" db="EMBL/GenBank/DDBJ databases">
        <title>Identification of novel toxin homologs and associated mobile genetic elements in Clostridium perfringens.</title>
        <authorList>
            <person name="Moore R.J."/>
            <person name="Lacey J.A."/>
            <person name="Johanesen P.A."/>
            <person name="Lyras D."/>
        </authorList>
    </citation>
    <scope>NUCLEOTIDE SEQUENCE</scope>
    <source>
        <strain evidence="13">NY83906550</strain>
        <plasmid evidence="13">pCPNY83906550-1</plasmid>
    </source>
</reference>
<feature type="domain" description="Nucleotidyl transferase" evidence="12">
    <location>
        <begin position="10"/>
        <end position="259"/>
    </location>
</feature>
<proteinExistence type="inferred from homology"/>
<evidence type="ECO:0000259" key="12">
    <source>
        <dbReference type="Pfam" id="PF00483"/>
    </source>
</evidence>
<keyword evidence="8" id="KW-0460">Magnesium</keyword>
<dbReference type="PANTHER" id="PTHR43532:SF1">
    <property type="entry name" value="GLUCOSE-1-PHOSPHATE THYMIDYLYLTRANSFERASE 1"/>
    <property type="match status" value="1"/>
</dbReference>